<dbReference type="EMBL" id="JALPRF010000001">
    <property type="protein sequence ID" value="MCK8491773.1"/>
    <property type="molecule type" value="Genomic_DNA"/>
</dbReference>
<proteinExistence type="predicted"/>
<evidence type="ECO:0000313" key="1">
    <source>
        <dbReference type="EMBL" id="MCK8491773.1"/>
    </source>
</evidence>
<comment type="caution">
    <text evidence="1">The sequence shown here is derived from an EMBL/GenBank/DDBJ whole genome shotgun (WGS) entry which is preliminary data.</text>
</comment>
<dbReference type="RefSeq" id="WP_248476411.1">
    <property type="nucleotide sequence ID" value="NZ_JALPRF010000001.1"/>
</dbReference>
<gene>
    <name evidence="1" type="ORF">M0L20_07905</name>
</gene>
<organism evidence="1 2">
    <name type="scientific">Spirosoma liriopis</name>
    <dbReference type="NCBI Taxonomy" id="2937440"/>
    <lineage>
        <taxon>Bacteria</taxon>
        <taxon>Pseudomonadati</taxon>
        <taxon>Bacteroidota</taxon>
        <taxon>Cytophagia</taxon>
        <taxon>Cytophagales</taxon>
        <taxon>Cytophagaceae</taxon>
        <taxon>Spirosoma</taxon>
    </lineage>
</organism>
<keyword evidence="2" id="KW-1185">Reference proteome</keyword>
<protein>
    <submittedName>
        <fullName evidence="1">Uncharacterized protein</fullName>
    </submittedName>
</protein>
<evidence type="ECO:0000313" key="2">
    <source>
        <dbReference type="Proteomes" id="UP001202180"/>
    </source>
</evidence>
<reference evidence="1 2" key="1">
    <citation type="submission" date="2022-04" db="EMBL/GenBank/DDBJ databases">
        <title>Spirosoma sp. strain RP8 genome sequencing and assembly.</title>
        <authorList>
            <person name="Jung Y."/>
        </authorList>
    </citation>
    <scope>NUCLEOTIDE SEQUENCE [LARGE SCALE GENOMIC DNA]</scope>
    <source>
        <strain evidence="1 2">RP8</strain>
    </source>
</reference>
<sequence>MKWNMPLGINIPELGNAQAKIDLDAVIEKGRRSAVQWDDLAVASTVLVDLENVGLLLIKRLLGYLPPQHVTLPYETYLRALVHNYRQNQLSGNDFIHQAIEHVKMVRNADMKQNLCSTYPPRDYTYYHETFTPYGLQVKQRLTRFLGYEPHLNHSLSAELWLRAELASDASSLSESITAVDIRAITLIKYREALLDNGKLTADKSPLQWDLVLKTQYFSNITGE</sequence>
<dbReference type="Proteomes" id="UP001202180">
    <property type="component" value="Unassembled WGS sequence"/>
</dbReference>
<name>A0ABT0HHY4_9BACT</name>
<accession>A0ABT0HHY4</accession>